<proteinExistence type="predicted"/>
<dbReference type="RefSeq" id="WP_081741295.1">
    <property type="nucleotide sequence ID" value="NZ_JACIER010000010.1"/>
</dbReference>
<dbReference type="Pfam" id="PF00903">
    <property type="entry name" value="Glyoxalase"/>
    <property type="match status" value="1"/>
</dbReference>
<dbReference type="AlphaFoldDB" id="A0A840D1R0"/>
<organism evidence="2 3">
    <name type="scientific">Bacteroides reticulotermitis</name>
    <dbReference type="NCBI Taxonomy" id="1133319"/>
    <lineage>
        <taxon>Bacteria</taxon>
        <taxon>Pseudomonadati</taxon>
        <taxon>Bacteroidota</taxon>
        <taxon>Bacteroidia</taxon>
        <taxon>Bacteroidales</taxon>
        <taxon>Bacteroidaceae</taxon>
        <taxon>Bacteroides</taxon>
    </lineage>
</organism>
<comment type="caution">
    <text evidence="2">The sequence shown here is derived from an EMBL/GenBank/DDBJ whole genome shotgun (WGS) entry which is preliminary data.</text>
</comment>
<dbReference type="GO" id="GO:0016829">
    <property type="term" value="F:lyase activity"/>
    <property type="evidence" value="ECO:0007669"/>
    <property type="project" value="UniProtKB-KW"/>
</dbReference>
<name>A0A840D1R0_9BACE</name>
<evidence type="ECO:0000313" key="3">
    <source>
        <dbReference type="Proteomes" id="UP000560658"/>
    </source>
</evidence>
<protein>
    <submittedName>
        <fullName evidence="2">Enzyme related to lactoylglutathione lyase</fullName>
    </submittedName>
</protein>
<dbReference type="PROSITE" id="PS51819">
    <property type="entry name" value="VOC"/>
    <property type="match status" value="1"/>
</dbReference>
<evidence type="ECO:0000259" key="1">
    <source>
        <dbReference type="PROSITE" id="PS51819"/>
    </source>
</evidence>
<accession>A0A840D1R0</accession>
<keyword evidence="2" id="KW-0456">Lyase</keyword>
<dbReference type="EMBL" id="JACIER010000010">
    <property type="protein sequence ID" value="MBB4044749.1"/>
    <property type="molecule type" value="Genomic_DNA"/>
</dbReference>
<dbReference type="Pfam" id="PF22526">
    <property type="entry name" value="DUF7000"/>
    <property type="match status" value="1"/>
</dbReference>
<dbReference type="InterPro" id="IPR037523">
    <property type="entry name" value="VOC_core"/>
</dbReference>
<dbReference type="InterPro" id="IPR004360">
    <property type="entry name" value="Glyas_Fos-R_dOase_dom"/>
</dbReference>
<dbReference type="Gene3D" id="3.30.720.120">
    <property type="match status" value="1"/>
</dbReference>
<dbReference type="Gene3D" id="3.30.720.110">
    <property type="match status" value="1"/>
</dbReference>
<evidence type="ECO:0000313" key="2">
    <source>
        <dbReference type="EMBL" id="MBB4044749.1"/>
    </source>
</evidence>
<dbReference type="SUPFAM" id="SSF54593">
    <property type="entry name" value="Glyoxalase/Bleomycin resistance protein/Dihydroxybiphenyl dioxygenase"/>
    <property type="match status" value="1"/>
</dbReference>
<dbReference type="Proteomes" id="UP000560658">
    <property type="component" value="Unassembled WGS sequence"/>
</dbReference>
<keyword evidence="3" id="KW-1185">Reference proteome</keyword>
<sequence>MKFNDLSFTFHTDKITECVDFYSKYFQATMTFDAGWYIVICLPSGKTPLLLSFQGNTEDMESELFAGGVTLNLLVDDVDGLYERLKQDGLSFAEEIADHEWGDRAFSLYDPIGNLIYIYSARELHEKYKDAVKENEYLAVYKEILQKGIVQKAYRDLQKSVTGLKAFLEKGALSEYSLGNVSPGYMDFTYFPFSNDFLRERKLRFGIVLNHEKLRFELWLMGQNAAIQKEYWEVLKHSEWNKQQPAMPQYSVLEVVLTEEPNFANPDELNRDIEKKLLLLVQEIVDYIQAGK</sequence>
<reference evidence="2" key="1">
    <citation type="submission" date="2020-08" db="EMBL/GenBank/DDBJ databases">
        <title>Genomic Encyclopedia of Type Strains, Phase IV (KMG-IV): sequencing the most valuable type-strain genomes for metagenomic binning, comparative biology and taxonomic classification.</title>
        <authorList>
            <person name="Goeker M."/>
        </authorList>
    </citation>
    <scope>NUCLEOTIDE SEQUENCE [LARGE SCALE GENOMIC DNA]</scope>
    <source>
        <strain evidence="2">DSM 105720</strain>
    </source>
</reference>
<dbReference type="InterPro" id="IPR054269">
    <property type="entry name" value="DUF7000"/>
</dbReference>
<dbReference type="InterPro" id="IPR029068">
    <property type="entry name" value="Glyas_Bleomycin-R_OHBP_Dase"/>
</dbReference>
<gene>
    <name evidence="2" type="ORF">GGR06_002547</name>
</gene>
<feature type="domain" description="VOC" evidence="1">
    <location>
        <begin position="2"/>
        <end position="121"/>
    </location>
</feature>